<sequence>MVQARSITSKSNNPRVGDPPFFMALLRIGTIIYLLITMAHYLRYGNMVFVLIFALLGLAIFFRNKYFSFIITFFLFVGLVEWLKTFYGIFIYRMMYHLPYLRLSVIFLAVLFLNIWLIYKYIRQIWKSNNGGTGINQFYE</sequence>
<keyword evidence="3" id="KW-1185">Reference proteome</keyword>
<reference key="1">
    <citation type="submission" date="2010-11" db="EMBL/GenBank/DDBJ databases">
        <title>The complete genome of chromosome of Calditerrivibrio nitroreducens DSM 19672.</title>
        <authorList>
            <consortium name="US DOE Joint Genome Institute (JGI-PGF)"/>
            <person name="Lucas S."/>
            <person name="Copeland A."/>
            <person name="Lapidus A."/>
            <person name="Bruce D."/>
            <person name="Goodwin L."/>
            <person name="Pitluck S."/>
            <person name="Kyrpides N."/>
            <person name="Mavromatis K."/>
            <person name="Ivanova N."/>
            <person name="Mikhailova N."/>
            <person name="Zeytun A."/>
            <person name="Brettin T."/>
            <person name="Detter J.C."/>
            <person name="Tapia R."/>
            <person name="Han C."/>
            <person name="Land M."/>
            <person name="Hauser L."/>
            <person name="Markowitz V."/>
            <person name="Cheng J.-F."/>
            <person name="Hugenholtz P."/>
            <person name="Woyke T."/>
            <person name="Wu D."/>
            <person name="Spring S."/>
            <person name="Schroeder M."/>
            <person name="Brambilla E."/>
            <person name="Klenk H.-P."/>
            <person name="Eisen J.A."/>
        </authorList>
    </citation>
    <scope>NUCLEOTIDE SEQUENCE [LARGE SCALE GENOMIC DNA]</scope>
    <source>
        <strain>DSM 19672</strain>
    </source>
</reference>
<evidence type="ECO:0000313" key="3">
    <source>
        <dbReference type="Proteomes" id="UP000007039"/>
    </source>
</evidence>
<evidence type="ECO:0000256" key="1">
    <source>
        <dbReference type="SAM" id="Phobius"/>
    </source>
</evidence>
<feature type="transmembrane region" description="Helical" evidence="1">
    <location>
        <begin position="100"/>
        <end position="119"/>
    </location>
</feature>
<dbReference type="HOGENOM" id="CLU_1831419_0_0_0"/>
<dbReference type="EMBL" id="CP002347">
    <property type="protein sequence ID" value="ADR19599.1"/>
    <property type="molecule type" value="Genomic_DNA"/>
</dbReference>
<dbReference type="KEGG" id="cni:Calni_1693"/>
<dbReference type="Proteomes" id="UP000007039">
    <property type="component" value="Chromosome"/>
</dbReference>
<feature type="transmembrane region" description="Helical" evidence="1">
    <location>
        <begin position="44"/>
        <end position="62"/>
    </location>
</feature>
<keyword evidence="1" id="KW-0472">Membrane</keyword>
<name>E4TFU3_CALNY</name>
<proteinExistence type="predicted"/>
<reference evidence="2 3" key="2">
    <citation type="journal article" date="2011" name="Stand. Genomic Sci.">
        <title>Complete genome sequence of Calditerrivibrio nitroreducens type strain (Yu37-1).</title>
        <authorList>
            <person name="Pitluck S."/>
            <person name="Sikorski J."/>
            <person name="Zeytun A."/>
            <person name="Lapidus A."/>
            <person name="Nolan M."/>
            <person name="Lucas S."/>
            <person name="Hammon N."/>
            <person name="Deshpande S."/>
            <person name="Cheng J.F."/>
            <person name="Tapia R."/>
            <person name="Han C."/>
            <person name="Goodwin L."/>
            <person name="Liolios K."/>
            <person name="Pagani I."/>
            <person name="Ivanova N."/>
            <person name="Mavromatis K."/>
            <person name="Pati A."/>
            <person name="Chen A."/>
            <person name="Palaniappan K."/>
            <person name="Hauser L."/>
            <person name="Chang Y.J."/>
            <person name="Jeffries C.D."/>
            <person name="Detter J.C."/>
            <person name="Brambilla E."/>
            <person name="Djao O.D."/>
            <person name="Rohde M."/>
            <person name="Spring S."/>
            <person name="Goker M."/>
            <person name="Woyke T."/>
            <person name="Bristow J."/>
            <person name="Eisen J.A."/>
            <person name="Markowitz V."/>
            <person name="Hugenholtz P."/>
            <person name="Kyrpides N.C."/>
            <person name="Klenk H.P."/>
            <person name="Land M."/>
        </authorList>
    </citation>
    <scope>NUCLEOTIDE SEQUENCE [LARGE SCALE GENOMIC DNA]</scope>
    <source>
        <strain evidence="3">DSM 19672 / NBRC 101217 / Yu37-1</strain>
    </source>
</reference>
<dbReference type="AlphaFoldDB" id="E4TFU3"/>
<feature type="transmembrane region" description="Helical" evidence="1">
    <location>
        <begin position="21"/>
        <end position="38"/>
    </location>
</feature>
<protein>
    <submittedName>
        <fullName evidence="2">Uncharacterized protein</fullName>
    </submittedName>
</protein>
<accession>E4TFU3</accession>
<keyword evidence="1" id="KW-0812">Transmembrane</keyword>
<feature type="transmembrane region" description="Helical" evidence="1">
    <location>
        <begin position="69"/>
        <end position="94"/>
    </location>
</feature>
<evidence type="ECO:0000313" key="2">
    <source>
        <dbReference type="EMBL" id="ADR19599.1"/>
    </source>
</evidence>
<dbReference type="STRING" id="768670.Calni_1693"/>
<organism evidence="2 3">
    <name type="scientific">Calditerrivibrio nitroreducens (strain DSM 19672 / NBRC 101217 / Yu37-1)</name>
    <dbReference type="NCBI Taxonomy" id="768670"/>
    <lineage>
        <taxon>Bacteria</taxon>
        <taxon>Pseudomonadati</taxon>
        <taxon>Deferribacterota</taxon>
        <taxon>Deferribacteres</taxon>
        <taxon>Deferribacterales</taxon>
        <taxon>Calditerrivibrionaceae</taxon>
    </lineage>
</organism>
<keyword evidence="1" id="KW-1133">Transmembrane helix</keyword>
<gene>
    <name evidence="2" type="ordered locus">Calni_1693</name>
</gene>